<dbReference type="Proteomes" id="UP000224006">
    <property type="component" value="Chromosome VIII"/>
</dbReference>
<name>A0A2A9MD86_BESBE</name>
<evidence type="ECO:0000259" key="2">
    <source>
        <dbReference type="Pfam" id="PF01368"/>
    </source>
</evidence>
<dbReference type="GO" id="GO:0004309">
    <property type="term" value="F:exopolyphosphatase activity"/>
    <property type="evidence" value="ECO:0007669"/>
    <property type="project" value="TreeGrafter"/>
</dbReference>
<organism evidence="3 4">
    <name type="scientific">Besnoitia besnoiti</name>
    <name type="common">Apicomplexan protozoan</name>
    <dbReference type="NCBI Taxonomy" id="94643"/>
    <lineage>
        <taxon>Eukaryota</taxon>
        <taxon>Sar</taxon>
        <taxon>Alveolata</taxon>
        <taxon>Apicomplexa</taxon>
        <taxon>Conoidasida</taxon>
        <taxon>Coccidia</taxon>
        <taxon>Eucoccidiorida</taxon>
        <taxon>Eimeriorina</taxon>
        <taxon>Sarcocystidae</taxon>
        <taxon>Besnoitia</taxon>
    </lineage>
</organism>
<keyword evidence="4" id="KW-1185">Reference proteome</keyword>
<dbReference type="InterPro" id="IPR001667">
    <property type="entry name" value="DDH_dom"/>
</dbReference>
<sequence length="686" mass="73167">MRPEVSLSPEGAGAGPEGAAARPTADFTYRVAFTRHASLAIRRSASLRALLRDRQRAAAASPSSSSTAAAHNDARGLRAGDPVGEQDGGASGPLLQTRPSLLVEIAAARERKARSEEAGLSAPADAAHSGLTAGFPAYLTNAKAFLRACKESAANAARKAGKSGAETEIVLVLGNTSADLDSISAAVTYAMFLEFCRFTFEPLDTSAGAADSAADVFPRFVPFVQCLSCEYSYRLQTRWWLEHCGAEVDDAALLFQDSPAIQTLLTQPAESATAPLLCLVDHNALTPANIALQKNVISILDHHVVLPEARASLGAAFAVDIPGPSIGSCCTLVAQLWGELETATESVLQASMDATLFLLGAVAVDTTACDPLLFRDRWNLPDKEALGALWRRAEAVLLPHGLRSPEELVEAFGKIKYDVPRQLALGLPALMRADYKEFLYTGVCGRDLNVGISALTVPLAEILEAQSETQQPPPECAQSFRGLRLEFAKAAAELMEEQNLRLVVGLSNYRPLTSLASSAGLQRQVAMIAKKEFQHLAEGAMSFIVNDPAAEAGALQELKIDTTTKERECTEELRRLLTSSLTDIFFLDHVIGSQMPFSSSDKGASIIRLLVFWLSRLPVRGNSSSRCCALTFPPSTKPEADSGAARAGLSGDTAFTQGSRREPARAEPKTTKCELKPKIGGMMADV</sequence>
<accession>A0A2A9MD86</accession>
<dbReference type="GO" id="GO:0005737">
    <property type="term" value="C:cytoplasm"/>
    <property type="evidence" value="ECO:0007669"/>
    <property type="project" value="TreeGrafter"/>
</dbReference>
<dbReference type="PANTHER" id="PTHR12112:SF39">
    <property type="entry name" value="EG:152A3.5 PROTEIN (FBGN0003116_PN PROTEIN)"/>
    <property type="match status" value="1"/>
</dbReference>
<feature type="region of interest" description="Disordered" evidence="1">
    <location>
        <begin position="636"/>
        <end position="671"/>
    </location>
</feature>
<dbReference type="STRING" id="94643.A0A2A9MD86"/>
<gene>
    <name evidence="3" type="ORF">BESB_085310</name>
</gene>
<evidence type="ECO:0000313" key="4">
    <source>
        <dbReference type="Proteomes" id="UP000224006"/>
    </source>
</evidence>
<dbReference type="Gene3D" id="3.90.1640.10">
    <property type="entry name" value="inorganic pyrophosphatase (n-terminal core)"/>
    <property type="match status" value="1"/>
</dbReference>
<feature type="compositionally biased region" description="Low complexity" evidence="1">
    <location>
        <begin position="57"/>
        <end position="70"/>
    </location>
</feature>
<dbReference type="InterPro" id="IPR038763">
    <property type="entry name" value="DHH_sf"/>
</dbReference>
<proteinExistence type="predicted"/>
<dbReference type="Pfam" id="PF01368">
    <property type="entry name" value="DHH"/>
    <property type="match status" value="1"/>
</dbReference>
<dbReference type="KEGG" id="bbes:BESB_085310"/>
<comment type="caution">
    <text evidence="3">The sequence shown here is derived from an EMBL/GenBank/DDBJ whole genome shotgun (WGS) entry which is preliminary data.</text>
</comment>
<feature type="region of interest" description="Disordered" evidence="1">
    <location>
        <begin position="57"/>
        <end position="95"/>
    </location>
</feature>
<dbReference type="Gene3D" id="3.10.310.20">
    <property type="entry name" value="DHHA2 domain"/>
    <property type="match status" value="1"/>
</dbReference>
<feature type="region of interest" description="Disordered" evidence="1">
    <location>
        <begin position="1"/>
        <end position="21"/>
    </location>
</feature>
<dbReference type="SUPFAM" id="SSF64182">
    <property type="entry name" value="DHH phosphoesterases"/>
    <property type="match status" value="1"/>
</dbReference>
<evidence type="ECO:0000313" key="3">
    <source>
        <dbReference type="EMBL" id="PFH33332.1"/>
    </source>
</evidence>
<dbReference type="InterPro" id="IPR038222">
    <property type="entry name" value="DHHA2_dom_sf"/>
</dbReference>
<dbReference type="VEuPathDB" id="ToxoDB:BESB_085310"/>
<dbReference type="EMBL" id="NWUJ01000009">
    <property type="protein sequence ID" value="PFH33332.1"/>
    <property type="molecule type" value="Genomic_DNA"/>
</dbReference>
<dbReference type="GeneID" id="40313457"/>
<feature type="compositionally biased region" description="Basic and acidic residues" evidence="1">
    <location>
        <begin position="659"/>
        <end position="671"/>
    </location>
</feature>
<protein>
    <recommendedName>
        <fullName evidence="2">DDH domain-containing protein</fullName>
    </recommendedName>
</protein>
<dbReference type="OrthoDB" id="374045at2759"/>
<evidence type="ECO:0000256" key="1">
    <source>
        <dbReference type="SAM" id="MobiDB-lite"/>
    </source>
</evidence>
<dbReference type="PANTHER" id="PTHR12112">
    <property type="entry name" value="BNIP - RELATED"/>
    <property type="match status" value="1"/>
</dbReference>
<reference evidence="3 4" key="1">
    <citation type="submission" date="2017-09" db="EMBL/GenBank/DDBJ databases">
        <title>Genome sequencing of Besnoitia besnoiti strain Bb-Ger1.</title>
        <authorList>
            <person name="Schares G."/>
            <person name="Venepally P."/>
            <person name="Lorenzi H.A."/>
        </authorList>
    </citation>
    <scope>NUCLEOTIDE SEQUENCE [LARGE SCALE GENOMIC DNA]</scope>
    <source>
        <strain evidence="3 4">Bb-Ger1</strain>
    </source>
</reference>
<dbReference type="AlphaFoldDB" id="A0A2A9MD86"/>
<feature type="domain" description="DDH" evidence="2">
    <location>
        <begin position="170"/>
        <end position="340"/>
    </location>
</feature>
<dbReference type="RefSeq" id="XP_029217341.1">
    <property type="nucleotide sequence ID" value="XM_029366881.1"/>
</dbReference>